<dbReference type="InterPro" id="IPR004176">
    <property type="entry name" value="Clp_R_N"/>
</dbReference>
<dbReference type="KEGG" id="ter:Tery_2763"/>
<dbReference type="eggNOG" id="COG0457">
    <property type="taxonomic scope" value="Bacteria"/>
</dbReference>
<dbReference type="FunFam" id="1.10.1780.10:FF:000004">
    <property type="entry name" value="ATP-dependent Clp protease ATP-binding subunit ClpC"/>
    <property type="match status" value="2"/>
</dbReference>
<evidence type="ECO:0000313" key="5">
    <source>
        <dbReference type="EMBL" id="ABG51946.1"/>
    </source>
</evidence>
<dbReference type="RefSeq" id="WP_011612307.1">
    <property type="nucleotide sequence ID" value="NC_008312.1"/>
</dbReference>
<dbReference type="STRING" id="203124.Tery_2763"/>
<dbReference type="PANTHER" id="PTHR47016:SF5">
    <property type="entry name" value="CLP DOMAIN SUPERFAMILY PROTEIN"/>
    <property type="match status" value="1"/>
</dbReference>
<dbReference type="Pfam" id="PF12770">
    <property type="entry name" value="CHAT"/>
    <property type="match status" value="1"/>
</dbReference>
<dbReference type="Pfam" id="PF13374">
    <property type="entry name" value="TPR_10"/>
    <property type="match status" value="3"/>
</dbReference>
<keyword evidence="1 2" id="KW-0677">Repeat</keyword>
<organism evidence="5">
    <name type="scientific">Trichodesmium erythraeum (strain IMS101)</name>
    <dbReference type="NCBI Taxonomy" id="203124"/>
    <lineage>
        <taxon>Bacteria</taxon>
        <taxon>Bacillati</taxon>
        <taxon>Cyanobacteriota</taxon>
        <taxon>Cyanophyceae</taxon>
        <taxon>Oscillatoriophycideae</taxon>
        <taxon>Oscillatoriales</taxon>
        <taxon>Microcoleaceae</taxon>
        <taxon>Trichodesmium</taxon>
    </lineage>
</organism>
<dbReference type="HOGENOM" id="CLU_003728_15_1_3"/>
<dbReference type="InterPro" id="IPR036628">
    <property type="entry name" value="Clp_N_dom_sf"/>
</dbReference>
<dbReference type="Gene3D" id="1.10.1780.10">
    <property type="entry name" value="Clp, N-terminal domain"/>
    <property type="match status" value="2"/>
</dbReference>
<dbReference type="PANTHER" id="PTHR47016">
    <property type="entry name" value="ATP-DEPENDENT CLP PROTEASE ATP-BINDING SUBUNIT CLPT1, CHLOROPLASTIC"/>
    <property type="match status" value="1"/>
</dbReference>
<dbReference type="InterPro" id="IPR024983">
    <property type="entry name" value="CHAT_dom"/>
</dbReference>
<dbReference type="EMBL" id="CP000393">
    <property type="protein sequence ID" value="ABG51946.1"/>
    <property type="molecule type" value="Genomic_DNA"/>
</dbReference>
<evidence type="ECO:0000256" key="3">
    <source>
        <dbReference type="SAM" id="MobiDB-lite"/>
    </source>
</evidence>
<dbReference type="InterPro" id="IPR044217">
    <property type="entry name" value="CLPT1/2"/>
</dbReference>
<dbReference type="SMART" id="SM00028">
    <property type="entry name" value="TPR"/>
    <property type="match status" value="15"/>
</dbReference>
<dbReference type="PROSITE" id="PS51903">
    <property type="entry name" value="CLP_R"/>
    <property type="match status" value="2"/>
</dbReference>
<dbReference type="SUPFAM" id="SSF81923">
    <property type="entry name" value="Double Clp-N motif"/>
    <property type="match status" value="2"/>
</dbReference>
<dbReference type="InterPro" id="IPR011990">
    <property type="entry name" value="TPR-like_helical_dom_sf"/>
</dbReference>
<dbReference type="SUPFAM" id="SSF48452">
    <property type="entry name" value="TPR-like"/>
    <property type="match status" value="5"/>
</dbReference>
<protein>
    <submittedName>
        <fullName evidence="5">TPR repeat containing protein</fullName>
    </submittedName>
</protein>
<evidence type="ECO:0000256" key="2">
    <source>
        <dbReference type="PROSITE-ProRule" id="PRU01251"/>
    </source>
</evidence>
<accession>Q110X8</accession>
<dbReference type="OrthoDB" id="433986at2"/>
<gene>
    <name evidence="5" type="ordered locus">Tery_2763</name>
</gene>
<dbReference type="eggNOG" id="COG4995">
    <property type="taxonomic scope" value="Bacteria"/>
</dbReference>
<feature type="domain" description="Clp R" evidence="4">
    <location>
        <begin position="2"/>
        <end position="144"/>
    </location>
</feature>
<evidence type="ECO:0000256" key="1">
    <source>
        <dbReference type="ARBA" id="ARBA00022737"/>
    </source>
</evidence>
<feature type="region of interest" description="Disordered" evidence="3">
    <location>
        <begin position="1250"/>
        <end position="1270"/>
    </location>
</feature>
<dbReference type="Gene3D" id="1.25.40.10">
    <property type="entry name" value="Tetratricopeptide repeat domain"/>
    <property type="match status" value="6"/>
</dbReference>
<evidence type="ECO:0000259" key="4">
    <source>
        <dbReference type="PROSITE" id="PS51903"/>
    </source>
</evidence>
<name>Q110X8_TRIEI</name>
<dbReference type="Pfam" id="PF02861">
    <property type="entry name" value="Clp_N"/>
    <property type="match status" value="2"/>
</dbReference>
<sequence>MFERFTEKPIKAIMLAQHEAGRLGHNFVDTEQILLGLIGEGTGVAAKVLKSMGVSLKDARIEVEKIIGRGSGDVEAEIPFAPRAKTVLEFSSEEAQQLGHNYIGTEHLLLGLIREGEGVAVRVLENLGVDLSKVPTLINEMLLETDEVEVDIRQRSKSMFDRFTEKPIKAIMLAQDEARRLGHDFVETEQILLGLIGEGTGVAAKVLKYMGVNLKDARIEVEKIIGRGSGDVEAEIPFAPRAKTVLEFSLEEAQQLGHNYIGTEHLLLGLIREGEGVAVRVLENLGVDLSKVPTLINEMLLETVKLANQKSNNDIEELKSTIKTDIDKQNYLKFLGEVLQATRQSKGNSKVVYPLLEQNLDKLDGNCADILRHRATAIFSEVEADVAEDMAMSIGYFSGLIQEFPLGNKANNMEISIAGYEVVLKVFTSKSHREIWAMTQNNLGVAYRDRIRGDKAQNIEAAIAACQQALLVRTQTDFPIDWAATQNNLGIAYSNRIRGDKAENIEAAIAAYQQALLVRTQTDFPMDWAMTQNNLGNAYSDRIRGDKAENIETAIAAYEQALLVHSQTDFPIDWAKTQNNLGLAYSNRIRGDKAENIEAAIAACQQALLVFTQTDFPMDWAGTQNNLGIAYSDRIRGDKAENIEAAIAAFQQALLVRTQTDFPMDWAGTQNNLGNAYRERIRGDKAENIEAAIAAFQQALLVRTQTDFPMDWAMTQNHLGIAYCERIRGDKAENIEAAIAACQQALLVRTQTDFPVDWAGTQNHLGVAYIYRIRGDKAENIEAAIAACQQALLVYTQTDFPINWAGTQNNLGNAYRERIRGDKAENIEAAIAACQQALLVFTQTDLPMDWAMTQNNLGVAYIYRIRGDKAENIEAAIAACQQALLVRTQTDLPIDWAMTQNNLGVAYIYRIRGDKAENIEAAIAACQQALLVRTQTDLPIDWAMTQNHLGAAYSDRIRGDKTENIESAIAAYQQALLVYTQTDLPMDWARTQNNLGNAYIYRIRGDKAENIEAAIAAYQQALLVRTQTDFPMDWATTQNNLGAAYIYRIRGDKAENIEAAIAEYQQALQVLTQTDFPMDWAMTQNNLGAAYIYRIRGEKAENIEVAIAAFQQALLVRTLEANPIDHLQTTNNLGYLYFDNQNWQLAADNYEKAIAAVELSRSWATTDKRRQEIIAEAISVYQNLVQTYINLEQWDQAFKTAERSKTRNLVELLAKRDIYPKGDVPQEIIAELDRLRSTIPSLERRLQGVLERLSGNTSPPEEPQRRSLMASQQQLQQELQLSRQQLEETLERIKPIDSSFSLTQRVEPISWSDTQSRIDESTTIIEWYITKDKIITFILTANSLLVKQTDKKTLEALVNWGDDYLTAYLQEDKKQWQDHLASNLKRLAEILDIDGLLTQVGEIFYQQGKKCDRLILIPHRFLHLFPLHAMPLANGDLLMERFPGSLSYAPSLQLLQLSQTWNRSSLKHFFSVTNPTEDLSFTEPEVATIRADFYPNDDVLERQQATKTALTQERLAETNVAHFACRGYFNFKSPIDSALLLAGSTTPTPQETADGNGINLEKCLTLGDIFALDLRQCRLTSLSACETGLSDFKSLGDEYIGLPSGFLYAGSPSVVSSLWTVNDLSTALLMIQLYKNLLNSQEQTNVAIALNQAQLWLRDLTKKELEKWILENKIPLSPTLEMNLACRLHQMSDKYQPFESPFYWAGFCAIG</sequence>
<dbReference type="InterPro" id="IPR019734">
    <property type="entry name" value="TPR_rpt"/>
</dbReference>
<reference evidence="5" key="1">
    <citation type="submission" date="2006-06" db="EMBL/GenBank/DDBJ databases">
        <title>Complete sequence of Trichodesmium erythraeum IMS101.</title>
        <authorList>
            <consortium name="US DOE Joint Genome Institute"/>
            <person name="Copeland A."/>
            <person name="Lucas S."/>
            <person name="Lapidus A."/>
            <person name="Barry K."/>
            <person name="Detter J.C."/>
            <person name="Glavina del Rio T."/>
            <person name="Hammon N."/>
            <person name="Israni S."/>
            <person name="Dalin E."/>
            <person name="Tice H."/>
            <person name="Pitluck S."/>
            <person name="Kiss H."/>
            <person name="Munk A.C."/>
            <person name="Brettin T."/>
            <person name="Bruce D."/>
            <person name="Han C."/>
            <person name="Tapia R."/>
            <person name="Gilna P."/>
            <person name="Schmutz J."/>
            <person name="Larimer F."/>
            <person name="Land M."/>
            <person name="Hauser L."/>
            <person name="Kyrpides N."/>
            <person name="Kim E."/>
            <person name="Richardson P."/>
        </authorList>
    </citation>
    <scope>NUCLEOTIDE SEQUENCE [LARGE SCALE GENOMIC DNA]</scope>
    <source>
        <strain evidence="5">IMS101</strain>
    </source>
</reference>
<feature type="domain" description="Clp R" evidence="4">
    <location>
        <begin position="160"/>
        <end position="302"/>
    </location>
</feature>
<proteinExistence type="predicted"/>